<accession>A0A9J6PES9</accession>
<evidence type="ECO:0000313" key="1">
    <source>
        <dbReference type="EMBL" id="MCP1337933.1"/>
    </source>
</evidence>
<proteinExistence type="predicted"/>
<dbReference type="Proteomes" id="UP001055804">
    <property type="component" value="Unassembled WGS sequence"/>
</dbReference>
<dbReference type="AlphaFoldDB" id="A0A9J6PES9"/>
<evidence type="ECO:0000313" key="2">
    <source>
        <dbReference type="Proteomes" id="UP001055804"/>
    </source>
</evidence>
<reference evidence="1" key="1">
    <citation type="submission" date="2022-06" db="EMBL/GenBank/DDBJ databases">
        <title>Isolation and Genomics of Futiania mangrovii gen. nov., sp. nov., a Rare and Metabolically-versatile member in the Class Alphaproteobacteria.</title>
        <authorList>
            <person name="Liu L."/>
            <person name="Huang W.-C."/>
            <person name="Pan J."/>
            <person name="Li J."/>
            <person name="Huang Y."/>
            <person name="Du H."/>
            <person name="Liu Y."/>
            <person name="Li M."/>
        </authorList>
    </citation>
    <scope>NUCLEOTIDE SEQUENCE</scope>
    <source>
        <strain evidence="1">FT118</strain>
    </source>
</reference>
<comment type="caution">
    <text evidence="1">The sequence shown here is derived from an EMBL/GenBank/DDBJ whole genome shotgun (WGS) entry which is preliminary data.</text>
</comment>
<protein>
    <submittedName>
        <fullName evidence="1">Uncharacterized protein</fullName>
    </submittedName>
</protein>
<organism evidence="1 2">
    <name type="scientific">Futiania mangrovi</name>
    <dbReference type="NCBI Taxonomy" id="2959716"/>
    <lineage>
        <taxon>Bacteria</taxon>
        <taxon>Pseudomonadati</taxon>
        <taxon>Pseudomonadota</taxon>
        <taxon>Alphaproteobacteria</taxon>
        <taxon>Futianiales</taxon>
        <taxon>Futianiaceae</taxon>
        <taxon>Futiania</taxon>
    </lineage>
</organism>
<name>A0A9J6PES9_9PROT</name>
<dbReference type="EMBL" id="JAMZFT010000004">
    <property type="protein sequence ID" value="MCP1337933.1"/>
    <property type="molecule type" value="Genomic_DNA"/>
</dbReference>
<keyword evidence="2" id="KW-1185">Reference proteome</keyword>
<gene>
    <name evidence="1" type="ORF">NJQ99_16035</name>
</gene>
<dbReference type="RefSeq" id="WP_269333893.1">
    <property type="nucleotide sequence ID" value="NZ_JAMZFT010000004.1"/>
</dbReference>
<sequence>MRLTEAQVTAVRNALDVEPVEEENPAMETLRNALGDHTFYLGQEGLFVFEPVPADQANGAGTPAQLILVAAWTDEERKAVQAVEPQVTNVTVDLDDAGPAAS</sequence>